<protein>
    <submittedName>
        <fullName evidence="5">ABC transporter substrate-binding protein</fullName>
    </submittedName>
</protein>
<dbReference type="AlphaFoldDB" id="A0A3A4R7X4"/>
<dbReference type="PRINTS" id="PR00690">
    <property type="entry name" value="ADHESNFAMILY"/>
</dbReference>
<organism evidence="5 6">
    <name type="scientific">Candidatus Auribacter fodinae</name>
    <dbReference type="NCBI Taxonomy" id="2093366"/>
    <lineage>
        <taxon>Bacteria</taxon>
        <taxon>Pseudomonadati</taxon>
        <taxon>Candidatus Auribacterota</taxon>
        <taxon>Candidatus Auribacteria</taxon>
        <taxon>Candidatus Auribacterales</taxon>
        <taxon>Candidatus Auribacteraceae</taxon>
        <taxon>Candidatus Auribacter</taxon>
    </lineage>
</organism>
<dbReference type="PANTHER" id="PTHR42953:SF3">
    <property type="entry name" value="HIGH-AFFINITY ZINC UPTAKE SYSTEM PROTEIN ZNUA"/>
    <property type="match status" value="1"/>
</dbReference>
<comment type="caution">
    <text evidence="5">The sequence shown here is derived from an EMBL/GenBank/DDBJ whole genome shotgun (WGS) entry which is preliminary data.</text>
</comment>
<reference evidence="5 6" key="1">
    <citation type="journal article" date="2017" name="ISME J.">
        <title>Energy and carbon metabolisms in a deep terrestrial subsurface fluid microbial community.</title>
        <authorList>
            <person name="Momper L."/>
            <person name="Jungbluth S.P."/>
            <person name="Lee M.D."/>
            <person name="Amend J.P."/>
        </authorList>
    </citation>
    <scope>NUCLEOTIDE SEQUENCE [LARGE SCALE GENOMIC DNA]</scope>
    <source>
        <strain evidence="5">SURF_26</strain>
    </source>
</reference>
<dbReference type="Gene3D" id="3.40.50.1980">
    <property type="entry name" value="Nitrogenase molybdenum iron protein domain"/>
    <property type="match status" value="2"/>
</dbReference>
<sequence length="315" mass="34844">MTAGLSILYATLKINTIHLIRDKSMRAFSFLFIIYMLIACPDSYAQDKKMLVYSGIPPVAGLVETIGGENIESRTLLGPRDNPHIYEPKPQQIMQLSQAKILFIAGIPFEKNIADTLRSRDKSLVIIDLSANLPTPDETHDDGAAGHGNHGDPHIWLSPDNLITIVRQISASLSDIDPARQGTYRANAEALVDQITNLHTRTKQELAPYKGTPFFVYHPAYSYFASAYGLIQKPVEIEGKSPSPRQLEELIKDARATKTSIIIVQPQFNTRSAHTLAQAIDGKLLPIDPLDKDVLKTMEILASAITQFGNRTDTN</sequence>
<name>A0A3A4R7X4_9BACT</name>
<evidence type="ECO:0000313" key="6">
    <source>
        <dbReference type="Proteomes" id="UP000266426"/>
    </source>
</evidence>
<dbReference type="PANTHER" id="PTHR42953">
    <property type="entry name" value="HIGH-AFFINITY ZINC UPTAKE SYSTEM PROTEIN ZNUA-RELATED"/>
    <property type="match status" value="1"/>
</dbReference>
<evidence type="ECO:0000256" key="3">
    <source>
        <dbReference type="ARBA" id="ARBA00022729"/>
    </source>
</evidence>
<comment type="similarity">
    <text evidence="1 4">Belongs to the bacterial solute-binding protein 9 family.</text>
</comment>
<dbReference type="InterPro" id="IPR006128">
    <property type="entry name" value="Lipoprotein_PsaA-like"/>
</dbReference>
<gene>
    <name evidence="5" type="ORF">C4541_02930</name>
</gene>
<dbReference type="InterPro" id="IPR006129">
    <property type="entry name" value="AdhesinB"/>
</dbReference>
<dbReference type="SUPFAM" id="SSF53807">
    <property type="entry name" value="Helical backbone' metal receptor"/>
    <property type="match status" value="1"/>
</dbReference>
<dbReference type="GO" id="GO:0007155">
    <property type="term" value="P:cell adhesion"/>
    <property type="evidence" value="ECO:0007669"/>
    <property type="project" value="InterPro"/>
</dbReference>
<dbReference type="GO" id="GO:0030001">
    <property type="term" value="P:metal ion transport"/>
    <property type="evidence" value="ECO:0007669"/>
    <property type="project" value="InterPro"/>
</dbReference>
<proteinExistence type="inferred from homology"/>
<evidence type="ECO:0000313" key="5">
    <source>
        <dbReference type="EMBL" id="RJP61042.1"/>
    </source>
</evidence>
<evidence type="ECO:0000256" key="4">
    <source>
        <dbReference type="RuleBase" id="RU003512"/>
    </source>
</evidence>
<evidence type="ECO:0000256" key="2">
    <source>
        <dbReference type="ARBA" id="ARBA00022448"/>
    </source>
</evidence>
<dbReference type="InterPro" id="IPR006127">
    <property type="entry name" value="ZnuA-like"/>
</dbReference>
<dbReference type="GO" id="GO:0046872">
    <property type="term" value="F:metal ion binding"/>
    <property type="evidence" value="ECO:0007669"/>
    <property type="project" value="InterPro"/>
</dbReference>
<evidence type="ECO:0000256" key="1">
    <source>
        <dbReference type="ARBA" id="ARBA00011028"/>
    </source>
</evidence>
<keyword evidence="3" id="KW-0732">Signal</keyword>
<dbReference type="Pfam" id="PF01297">
    <property type="entry name" value="ZnuA"/>
    <property type="match status" value="1"/>
</dbReference>
<keyword evidence="2 4" id="KW-0813">Transport</keyword>
<dbReference type="Proteomes" id="UP000266426">
    <property type="component" value="Unassembled WGS sequence"/>
</dbReference>
<dbReference type="PRINTS" id="PR00691">
    <property type="entry name" value="ADHESINB"/>
</dbReference>
<accession>A0A3A4R7X4</accession>
<dbReference type="EMBL" id="QZJZ01000017">
    <property type="protein sequence ID" value="RJP61042.1"/>
    <property type="molecule type" value="Genomic_DNA"/>
</dbReference>
<dbReference type="InterPro" id="IPR050492">
    <property type="entry name" value="Bact_metal-bind_prot9"/>
</dbReference>